<sequence length="95" mass="11013">MEKTRKNYNIRSDKARSDGKVDQGYDVLLRIQRPSLSQPQNDVPPQTLARVQKRKFRHSNIPKAYSIQFIPWFGVLSLMALLSYVNKGDEETTCE</sequence>
<keyword evidence="2" id="KW-0812">Transmembrane</keyword>
<evidence type="ECO:0000256" key="1">
    <source>
        <dbReference type="SAM" id="MobiDB-lite"/>
    </source>
</evidence>
<gene>
    <name evidence="3" type="ORF">NPIL_448331</name>
</gene>
<organism evidence="3 4">
    <name type="scientific">Nephila pilipes</name>
    <name type="common">Giant wood spider</name>
    <name type="synonym">Nephila maculata</name>
    <dbReference type="NCBI Taxonomy" id="299642"/>
    <lineage>
        <taxon>Eukaryota</taxon>
        <taxon>Metazoa</taxon>
        <taxon>Ecdysozoa</taxon>
        <taxon>Arthropoda</taxon>
        <taxon>Chelicerata</taxon>
        <taxon>Arachnida</taxon>
        <taxon>Araneae</taxon>
        <taxon>Araneomorphae</taxon>
        <taxon>Entelegynae</taxon>
        <taxon>Araneoidea</taxon>
        <taxon>Nephilidae</taxon>
        <taxon>Nephila</taxon>
    </lineage>
</organism>
<keyword evidence="2" id="KW-0472">Membrane</keyword>
<evidence type="ECO:0000313" key="3">
    <source>
        <dbReference type="EMBL" id="GFS49897.1"/>
    </source>
</evidence>
<name>A0A8X6IKQ0_NEPPI</name>
<feature type="transmembrane region" description="Helical" evidence="2">
    <location>
        <begin position="64"/>
        <end position="85"/>
    </location>
</feature>
<keyword evidence="4" id="KW-1185">Reference proteome</keyword>
<reference evidence="3" key="1">
    <citation type="submission" date="2020-08" db="EMBL/GenBank/DDBJ databases">
        <title>Multicomponent nature underlies the extraordinary mechanical properties of spider dragline silk.</title>
        <authorList>
            <person name="Kono N."/>
            <person name="Nakamura H."/>
            <person name="Mori M."/>
            <person name="Yoshida Y."/>
            <person name="Ohtoshi R."/>
            <person name="Malay A.D."/>
            <person name="Moran D.A.P."/>
            <person name="Tomita M."/>
            <person name="Numata K."/>
            <person name="Arakawa K."/>
        </authorList>
    </citation>
    <scope>NUCLEOTIDE SEQUENCE</scope>
</reference>
<keyword evidence="2" id="KW-1133">Transmembrane helix</keyword>
<proteinExistence type="predicted"/>
<evidence type="ECO:0000256" key="2">
    <source>
        <dbReference type="SAM" id="Phobius"/>
    </source>
</evidence>
<dbReference type="EMBL" id="BMAW01045415">
    <property type="protein sequence ID" value="GFS49897.1"/>
    <property type="molecule type" value="Genomic_DNA"/>
</dbReference>
<protein>
    <submittedName>
        <fullName evidence="3">Uncharacterized protein</fullName>
    </submittedName>
</protein>
<dbReference type="Proteomes" id="UP000887013">
    <property type="component" value="Unassembled WGS sequence"/>
</dbReference>
<dbReference type="AlphaFoldDB" id="A0A8X6IKQ0"/>
<comment type="caution">
    <text evidence="3">The sequence shown here is derived from an EMBL/GenBank/DDBJ whole genome shotgun (WGS) entry which is preliminary data.</text>
</comment>
<feature type="region of interest" description="Disordered" evidence="1">
    <location>
        <begin position="1"/>
        <end position="20"/>
    </location>
</feature>
<evidence type="ECO:0000313" key="4">
    <source>
        <dbReference type="Proteomes" id="UP000887013"/>
    </source>
</evidence>
<accession>A0A8X6IKQ0</accession>